<dbReference type="Gene3D" id="3.40.50.1110">
    <property type="entry name" value="SGNH hydrolase"/>
    <property type="match status" value="1"/>
</dbReference>
<feature type="domain" description="SGNH hydrolase-type esterase" evidence="1">
    <location>
        <begin position="40"/>
        <end position="199"/>
    </location>
</feature>
<dbReference type="InterPro" id="IPR051532">
    <property type="entry name" value="Ester_Hydrolysis_Enzymes"/>
</dbReference>
<evidence type="ECO:0000313" key="3">
    <source>
        <dbReference type="Proteomes" id="UP001595462"/>
    </source>
</evidence>
<dbReference type="InterPro" id="IPR008265">
    <property type="entry name" value="Lipase_GDSL_AS"/>
</dbReference>
<organism evidence="2 3">
    <name type="scientific">Salinisphaera aquimarina</name>
    <dbReference type="NCBI Taxonomy" id="2094031"/>
    <lineage>
        <taxon>Bacteria</taxon>
        <taxon>Pseudomonadati</taxon>
        <taxon>Pseudomonadota</taxon>
        <taxon>Gammaproteobacteria</taxon>
        <taxon>Salinisphaerales</taxon>
        <taxon>Salinisphaeraceae</taxon>
        <taxon>Salinisphaera</taxon>
    </lineage>
</organism>
<sequence>MGRPSRRQWRGARRWVGAMAVVFATMLVSIPAYAAGGILVFGDSLSAGYGLARHDGWVALLEERLVAKDADIDVVNASVSGETTAGGRSRLAAALADHQPAIVVLELGGNDGLRALPVADMKDNLTAMIEASRNAQAKVLLLGMRIPANYGKTYSDRFHGAFNDIAKQSDVAYVPFFLESIATDRRNFQADGIHPNAAAQPEMLDAVWPTLSTLISQIPAVP</sequence>
<comment type="caution">
    <text evidence="2">The sequence shown here is derived from an EMBL/GenBank/DDBJ whole genome shotgun (WGS) entry which is preliminary data.</text>
</comment>
<keyword evidence="3" id="KW-1185">Reference proteome</keyword>
<protein>
    <submittedName>
        <fullName evidence="2">Arylesterase</fullName>
    </submittedName>
</protein>
<dbReference type="Pfam" id="PF13472">
    <property type="entry name" value="Lipase_GDSL_2"/>
    <property type="match status" value="1"/>
</dbReference>
<dbReference type="InterPro" id="IPR013830">
    <property type="entry name" value="SGNH_hydro"/>
</dbReference>
<evidence type="ECO:0000313" key="2">
    <source>
        <dbReference type="EMBL" id="MFC3103247.1"/>
    </source>
</evidence>
<dbReference type="EMBL" id="JBHRSS010000003">
    <property type="protein sequence ID" value="MFC3103247.1"/>
    <property type="molecule type" value="Genomic_DNA"/>
</dbReference>
<evidence type="ECO:0000259" key="1">
    <source>
        <dbReference type="Pfam" id="PF13472"/>
    </source>
</evidence>
<dbReference type="CDD" id="cd01822">
    <property type="entry name" value="Lysophospholipase_L1_like"/>
    <property type="match status" value="1"/>
</dbReference>
<dbReference type="SUPFAM" id="SSF52266">
    <property type="entry name" value="SGNH hydrolase"/>
    <property type="match status" value="1"/>
</dbReference>
<proteinExistence type="predicted"/>
<dbReference type="PROSITE" id="PS01098">
    <property type="entry name" value="LIPASE_GDSL_SER"/>
    <property type="match status" value="1"/>
</dbReference>
<reference evidence="3" key="1">
    <citation type="journal article" date="2019" name="Int. J. Syst. Evol. Microbiol.">
        <title>The Global Catalogue of Microorganisms (GCM) 10K type strain sequencing project: providing services to taxonomists for standard genome sequencing and annotation.</title>
        <authorList>
            <consortium name="The Broad Institute Genomics Platform"/>
            <consortium name="The Broad Institute Genome Sequencing Center for Infectious Disease"/>
            <person name="Wu L."/>
            <person name="Ma J."/>
        </authorList>
    </citation>
    <scope>NUCLEOTIDE SEQUENCE [LARGE SCALE GENOMIC DNA]</scope>
    <source>
        <strain evidence="3">KCTC 52640</strain>
    </source>
</reference>
<accession>A0ABV7ENI9</accession>
<dbReference type="PANTHER" id="PTHR30383">
    <property type="entry name" value="THIOESTERASE 1/PROTEASE 1/LYSOPHOSPHOLIPASE L1"/>
    <property type="match status" value="1"/>
</dbReference>
<dbReference type="RefSeq" id="WP_380687094.1">
    <property type="nucleotide sequence ID" value="NZ_JBHRSS010000003.1"/>
</dbReference>
<dbReference type="InterPro" id="IPR036514">
    <property type="entry name" value="SGNH_hydro_sf"/>
</dbReference>
<gene>
    <name evidence="2" type="ORF">ACFOSU_05010</name>
</gene>
<dbReference type="PANTHER" id="PTHR30383:SF24">
    <property type="entry name" value="THIOESTERASE 1_PROTEASE 1_LYSOPHOSPHOLIPASE L1"/>
    <property type="match status" value="1"/>
</dbReference>
<name>A0ABV7ENI9_9GAMM</name>
<dbReference type="Proteomes" id="UP001595462">
    <property type="component" value="Unassembled WGS sequence"/>
</dbReference>